<dbReference type="InterPro" id="IPR016195">
    <property type="entry name" value="Pol/histidinol_Pase-like"/>
</dbReference>
<evidence type="ECO:0000259" key="1">
    <source>
        <dbReference type="SMART" id="SM00481"/>
    </source>
</evidence>
<dbReference type="InterPro" id="IPR004013">
    <property type="entry name" value="PHP_dom"/>
</dbReference>
<dbReference type="InterPro" id="IPR003141">
    <property type="entry name" value="Pol/His_phosphatase_N"/>
</dbReference>
<gene>
    <name evidence="2" type="ORF">K5V21_12005</name>
</gene>
<comment type="caution">
    <text evidence="2">The sequence shown here is derived from an EMBL/GenBank/DDBJ whole genome shotgun (WGS) entry which is preliminary data.</text>
</comment>
<proteinExistence type="predicted"/>
<dbReference type="EMBL" id="JAIKTU010000009">
    <property type="protein sequence ID" value="MBY0756168.1"/>
    <property type="molecule type" value="Genomic_DNA"/>
</dbReference>
<dbReference type="CDD" id="cd07438">
    <property type="entry name" value="PHP_HisPPase_AMP"/>
    <property type="match status" value="1"/>
</dbReference>
<evidence type="ECO:0000313" key="3">
    <source>
        <dbReference type="Proteomes" id="UP001299068"/>
    </source>
</evidence>
<dbReference type="Pfam" id="PF02811">
    <property type="entry name" value="PHP"/>
    <property type="match status" value="1"/>
</dbReference>
<dbReference type="Proteomes" id="UP001299068">
    <property type="component" value="Unassembled WGS sequence"/>
</dbReference>
<sequence>MKYADLHIHSTFSDGKLTPEQILEDALKRGIKYISITDHDTIDSQYITKKSNNGVIAIPGIELSSEIDDFEIHILGYFIDVDDIKLNEIVNSLKKARVSRVKLIVEKLKNEGINLNLEDIIKGNSSIGRAHIANEIVRCGYEENFKSAFSKYLLKGKPAYVRGKKLTYKEALKAINDSKGIAVLAHPGKIYKSMAIEKIIKELKCYGLKGIEVYHPSHTKEQINLLYNLSKKYKLLIAGGSDFHDESNREMSIGSEGINEALLNKLINNRCNK</sequence>
<organism evidence="2 3">
    <name type="scientific">Clostridium sardiniense</name>
    <name type="common">Clostridium absonum</name>
    <dbReference type="NCBI Taxonomy" id="29369"/>
    <lineage>
        <taxon>Bacteria</taxon>
        <taxon>Bacillati</taxon>
        <taxon>Bacillota</taxon>
        <taxon>Clostridia</taxon>
        <taxon>Eubacteriales</taxon>
        <taxon>Clostridiaceae</taxon>
        <taxon>Clostridium</taxon>
    </lineage>
</organism>
<evidence type="ECO:0000313" key="2">
    <source>
        <dbReference type="EMBL" id="MBY0756168.1"/>
    </source>
</evidence>
<dbReference type="PANTHER" id="PTHR42924">
    <property type="entry name" value="EXONUCLEASE"/>
    <property type="match status" value="1"/>
</dbReference>
<dbReference type="SMART" id="SM00481">
    <property type="entry name" value="POLIIIAc"/>
    <property type="match status" value="1"/>
</dbReference>
<protein>
    <submittedName>
        <fullName evidence="2">PHP domain-containing protein</fullName>
    </submittedName>
</protein>
<dbReference type="SUPFAM" id="SSF89550">
    <property type="entry name" value="PHP domain-like"/>
    <property type="match status" value="1"/>
</dbReference>
<keyword evidence="3" id="KW-1185">Reference proteome</keyword>
<dbReference type="RefSeq" id="WP_221861446.1">
    <property type="nucleotide sequence ID" value="NZ_JAIKTU010000009.1"/>
</dbReference>
<accession>A0ABS7KZX7</accession>
<dbReference type="Gene3D" id="1.10.150.650">
    <property type="match status" value="1"/>
</dbReference>
<dbReference type="PANTHER" id="PTHR42924:SF3">
    <property type="entry name" value="POLYMERASE_HISTIDINOL PHOSPHATASE N-TERMINAL DOMAIN-CONTAINING PROTEIN"/>
    <property type="match status" value="1"/>
</dbReference>
<name>A0ABS7KZX7_CLOSR</name>
<reference evidence="2 3" key="1">
    <citation type="journal article" date="2021" name="Cell Host Microbe">
        <title>in vivo commensal control of Clostridioides difficile virulence.</title>
        <authorList>
            <person name="Girinathan B.P."/>
            <person name="Dibenedetto N."/>
            <person name="Worley J.N."/>
            <person name="Peltier J."/>
            <person name="Arrieta-Ortiz M.L."/>
            <person name="Rupa Christinal Immanuel S."/>
            <person name="Lavin R."/>
            <person name="Delaney M.L."/>
            <person name="Cummins C."/>
            <person name="Hoffmann M."/>
            <person name="Luo Y."/>
            <person name="Gonzalez-Escalona N."/>
            <person name="Allard M."/>
            <person name="Onderdonk A.B."/>
            <person name="Gerber G.K."/>
            <person name="Sonenshein A.L."/>
            <person name="Baliga N."/>
            <person name="Dupuy B."/>
            <person name="Bry L."/>
        </authorList>
    </citation>
    <scope>NUCLEOTIDE SEQUENCE [LARGE SCALE GENOMIC DNA]</scope>
    <source>
        <strain evidence="2 3">DSM 599</strain>
    </source>
</reference>
<dbReference type="Gene3D" id="3.20.20.140">
    <property type="entry name" value="Metal-dependent hydrolases"/>
    <property type="match status" value="1"/>
</dbReference>
<dbReference type="InterPro" id="IPR052018">
    <property type="entry name" value="PHP_domain"/>
</dbReference>
<feature type="domain" description="Polymerase/histidinol phosphatase N-terminal" evidence="1">
    <location>
        <begin position="4"/>
        <end position="67"/>
    </location>
</feature>